<feature type="compositionally biased region" description="Polar residues" evidence="5">
    <location>
        <begin position="250"/>
        <end position="272"/>
    </location>
</feature>
<keyword evidence="2 6" id="KW-0812">Transmembrane</keyword>
<reference evidence="7 8" key="1">
    <citation type="journal article" date="2019" name="Fungal Biol. Biotechnol.">
        <title>Draft genome sequence of fastidious pathogen Ceratobasidium theobromae, which causes vascular-streak dieback in Theobroma cacao.</title>
        <authorList>
            <person name="Ali S.S."/>
            <person name="Asman A."/>
            <person name="Shao J."/>
            <person name="Firmansyah A.P."/>
            <person name="Susilo A.W."/>
            <person name="Rosmana A."/>
            <person name="McMahon P."/>
            <person name="Junaid M."/>
            <person name="Guest D."/>
            <person name="Kheng T.Y."/>
            <person name="Meinhardt L.W."/>
            <person name="Bailey B.A."/>
        </authorList>
    </citation>
    <scope>NUCLEOTIDE SEQUENCE [LARGE SCALE GENOMIC DNA]</scope>
    <source>
        <strain evidence="7 8">CT2</strain>
    </source>
</reference>
<accession>A0A5N5QJ22</accession>
<evidence type="ECO:0000256" key="1">
    <source>
        <dbReference type="ARBA" id="ARBA00004141"/>
    </source>
</evidence>
<feature type="region of interest" description="Disordered" evidence="5">
    <location>
        <begin position="1082"/>
        <end position="1105"/>
    </location>
</feature>
<gene>
    <name evidence="7" type="ORF">CTheo_4811</name>
</gene>
<keyword evidence="3 6" id="KW-1133">Transmembrane helix</keyword>
<dbReference type="GO" id="GO:0016020">
    <property type="term" value="C:membrane"/>
    <property type="evidence" value="ECO:0007669"/>
    <property type="project" value="UniProtKB-SubCell"/>
</dbReference>
<dbReference type="EMBL" id="SSOP01000091">
    <property type="protein sequence ID" value="KAB5591742.1"/>
    <property type="molecule type" value="Genomic_DNA"/>
</dbReference>
<dbReference type="InterPro" id="IPR007941">
    <property type="entry name" value="DUF726"/>
</dbReference>
<dbReference type="OrthoDB" id="277931at2759"/>
<dbReference type="AlphaFoldDB" id="A0A5N5QJ22"/>
<protein>
    <submittedName>
        <fullName evidence="7">Membrane protein</fullName>
    </submittedName>
</protein>
<organism evidence="7 8">
    <name type="scientific">Ceratobasidium theobromae</name>
    <dbReference type="NCBI Taxonomy" id="1582974"/>
    <lineage>
        <taxon>Eukaryota</taxon>
        <taxon>Fungi</taxon>
        <taxon>Dikarya</taxon>
        <taxon>Basidiomycota</taxon>
        <taxon>Agaricomycotina</taxon>
        <taxon>Agaricomycetes</taxon>
        <taxon>Cantharellales</taxon>
        <taxon>Ceratobasidiaceae</taxon>
        <taxon>Ceratobasidium</taxon>
    </lineage>
</organism>
<proteinExistence type="predicted"/>
<evidence type="ECO:0000313" key="8">
    <source>
        <dbReference type="Proteomes" id="UP000383932"/>
    </source>
</evidence>
<evidence type="ECO:0000256" key="5">
    <source>
        <dbReference type="SAM" id="MobiDB-lite"/>
    </source>
</evidence>
<dbReference type="Pfam" id="PF05277">
    <property type="entry name" value="DUF726"/>
    <property type="match status" value="1"/>
</dbReference>
<feature type="region of interest" description="Disordered" evidence="5">
    <location>
        <begin position="225"/>
        <end position="272"/>
    </location>
</feature>
<evidence type="ECO:0000313" key="7">
    <source>
        <dbReference type="EMBL" id="KAB5591742.1"/>
    </source>
</evidence>
<feature type="compositionally biased region" description="Low complexity" evidence="5">
    <location>
        <begin position="821"/>
        <end position="835"/>
    </location>
</feature>
<feature type="transmembrane region" description="Helical" evidence="6">
    <location>
        <begin position="434"/>
        <end position="456"/>
    </location>
</feature>
<feature type="region of interest" description="Disordered" evidence="5">
    <location>
        <begin position="1058"/>
        <end position="1077"/>
    </location>
</feature>
<evidence type="ECO:0000256" key="2">
    <source>
        <dbReference type="ARBA" id="ARBA00022692"/>
    </source>
</evidence>
<sequence length="1105" mass="119126">MSIPPPKTAIQPDNAFDDLDDEDGWQDMPIIRASDNPLGLDAEDVKKYRYVETKKDLNADSHGGNATGNLIDYDDRGNEWRAKLDQNEDDYTRLRLDDDDDGDEVHLRTKYLFDEDKAMTPLSQMQATKDLLTEAQRIAYVGVCALAAREMIFSLRKVRSKELKPAIDNLELWSLKIMGRLYYHMELETAEQKMIESLSEHGVSAMDLVPALMTTHTVANPEYDPAEARRKDAEAALAQQESISDEDNDITTLGRTPEPTNQAQPLTPKQNTKNIHLQTTANVMEPITPTVSSIPGVSTSLSTTDANVTLDIRWTVLCDLFLILIADSVYDARSRVLLEIVATKLGLGWLDVIKFEKRVTEALEIQEGIERLEQKDVLEGRSKNAAKKRYMMMGLATLGGGLVIGLSAGLLAPVIGAGLGAALTTVGITGTTGFLAGTGGAAIITTGGVLTGSSIAGRGMARRTRQVRTFNLLPIHNNKRVSCMIAVPGFMAHAKDDPRLPFSVLDPVMGDVFGVLWEPEMMAEMGNALKILTSEVLTQVGQTVLQATVMTALMSALQWPLILTKLGYLIDNPWSNALDRSRAAGLVLADVLIERSLGVRPISLIGYSLGARAIFFALIELARRKAFGIVQDVFLLGATLTATTQQWYQARGAVAGRFVNGFARNDWLLNYLFRATTAGIGTVAGLRPVEKVPGLENVDVTDKILGHLSYRTFMPIMMDQLGFPVTATYFDEEEEPEMEEDRVVIRELPPPPPQKKRFSWFSRNKSTPPEKVSSPGLEPPTVRARTVSASIPEKEDDDLPERIPLPASAVSGHAHTPPPSYTSSTSAQSASALPSKTTGLPIAPERPPSPDIAPTAGFDFKAIGEVLGKKDLDPNKIRMPQPSPAMRAKAMASPRNETSEIARSESAPPPGMSVPIDPPEREMTPKPKVHARAQTASRANVLGFSEPTNTATRAGVPEEDDDGEDVTAMFHRSASLDSTSSLGLHPGTGGFGGGFGSGYMGNGFAGGSNGFGSSLRVAEEPTLSFGNVDGSVWTPSTNPFAAPSTASLSSASNLASSFRGGFAPPAPSNPFSDSNLSFGAADGSVTSWPSQPKKTSTLPSNPWET</sequence>
<feature type="compositionally biased region" description="Polar residues" evidence="5">
    <location>
        <begin position="1084"/>
        <end position="1105"/>
    </location>
</feature>
<keyword evidence="4 6" id="KW-0472">Membrane</keyword>
<evidence type="ECO:0000256" key="6">
    <source>
        <dbReference type="SAM" id="Phobius"/>
    </source>
</evidence>
<evidence type="ECO:0000256" key="4">
    <source>
        <dbReference type="ARBA" id="ARBA00023136"/>
    </source>
</evidence>
<feature type="region of interest" description="Disordered" evidence="5">
    <location>
        <begin position="733"/>
        <end position="856"/>
    </location>
</feature>
<name>A0A5N5QJ22_9AGAM</name>
<keyword evidence="8" id="KW-1185">Reference proteome</keyword>
<feature type="transmembrane region" description="Helical" evidence="6">
    <location>
        <begin position="390"/>
        <end position="414"/>
    </location>
</feature>
<comment type="caution">
    <text evidence="7">The sequence shown here is derived from an EMBL/GenBank/DDBJ whole genome shotgun (WGS) entry which is preliminary data.</text>
</comment>
<dbReference type="PANTHER" id="PTHR17920:SF3">
    <property type="entry name" value="TRANSMEMBRANE AND COILED-COIL DOMAIN-CONTAINING PROTEIN 4"/>
    <property type="match status" value="1"/>
</dbReference>
<feature type="region of interest" description="Disordered" evidence="5">
    <location>
        <begin position="1"/>
        <end position="25"/>
    </location>
</feature>
<dbReference type="Proteomes" id="UP000383932">
    <property type="component" value="Unassembled WGS sequence"/>
</dbReference>
<evidence type="ECO:0000256" key="3">
    <source>
        <dbReference type="ARBA" id="ARBA00022989"/>
    </source>
</evidence>
<dbReference type="PANTHER" id="PTHR17920">
    <property type="entry name" value="TRANSMEMBRANE AND COILED-COIL DOMAIN-CONTAINING PROTEIN 4 TMCO4"/>
    <property type="match status" value="1"/>
</dbReference>
<feature type="compositionally biased region" description="Acidic residues" evidence="5">
    <location>
        <begin position="15"/>
        <end position="25"/>
    </location>
</feature>
<comment type="subcellular location">
    <subcellularLocation>
        <location evidence="1">Membrane</location>
        <topology evidence="1">Multi-pass membrane protein</topology>
    </subcellularLocation>
</comment>
<feature type="region of interest" description="Disordered" evidence="5">
    <location>
        <begin position="871"/>
        <end position="963"/>
    </location>
</feature>